<dbReference type="Pfam" id="PF01494">
    <property type="entry name" value="FAD_binding_3"/>
    <property type="match status" value="1"/>
</dbReference>
<evidence type="ECO:0000313" key="2">
    <source>
        <dbReference type="EMBL" id="GAA1667777.1"/>
    </source>
</evidence>
<evidence type="ECO:0000313" key="3">
    <source>
        <dbReference type="Proteomes" id="UP001499947"/>
    </source>
</evidence>
<dbReference type="Gene3D" id="3.50.50.60">
    <property type="entry name" value="FAD/NAD(P)-binding domain"/>
    <property type="match status" value="1"/>
</dbReference>
<dbReference type="Gene3D" id="3.30.9.10">
    <property type="entry name" value="D-Amino Acid Oxidase, subunit A, domain 2"/>
    <property type="match status" value="1"/>
</dbReference>
<evidence type="ECO:0000259" key="1">
    <source>
        <dbReference type="Pfam" id="PF01494"/>
    </source>
</evidence>
<dbReference type="InterPro" id="IPR002938">
    <property type="entry name" value="FAD-bd"/>
</dbReference>
<sequence>MTVEDTATGRTSVVEAEYVVAADGAESATREQVGIARSGQGVVGGQHVNVLFRADLGELIAGRGFFHRAPVLGGRPDQPRRLARYPDAAPCGWSGTGADCRPLS</sequence>
<dbReference type="RefSeq" id="WP_246585841.1">
    <property type="nucleotide sequence ID" value="NZ_BAAALR010000005.1"/>
</dbReference>
<dbReference type="SUPFAM" id="SSF51905">
    <property type="entry name" value="FAD/NAD(P)-binding domain"/>
    <property type="match status" value="1"/>
</dbReference>
<dbReference type="InterPro" id="IPR036188">
    <property type="entry name" value="FAD/NAD-bd_sf"/>
</dbReference>
<protein>
    <recommendedName>
        <fullName evidence="1">FAD-binding domain-containing protein</fullName>
    </recommendedName>
</protein>
<accession>A0ABN2G9T2</accession>
<dbReference type="Proteomes" id="UP001499947">
    <property type="component" value="Unassembled WGS sequence"/>
</dbReference>
<dbReference type="EMBL" id="BAAALR010000005">
    <property type="protein sequence ID" value="GAA1667777.1"/>
    <property type="molecule type" value="Genomic_DNA"/>
</dbReference>
<reference evidence="2 3" key="1">
    <citation type="journal article" date="2019" name="Int. J. Syst. Evol. Microbiol.">
        <title>The Global Catalogue of Microorganisms (GCM) 10K type strain sequencing project: providing services to taxonomists for standard genome sequencing and annotation.</title>
        <authorList>
            <consortium name="The Broad Institute Genomics Platform"/>
            <consortium name="The Broad Institute Genome Sequencing Center for Infectious Disease"/>
            <person name="Wu L."/>
            <person name="Ma J."/>
        </authorList>
    </citation>
    <scope>NUCLEOTIDE SEQUENCE [LARGE SCALE GENOMIC DNA]</scope>
    <source>
        <strain evidence="2 3">JCM 13244</strain>
    </source>
</reference>
<name>A0ABN2G9T2_9ACTN</name>
<gene>
    <name evidence="2" type="ORF">GCM10009680_04110</name>
</gene>
<keyword evidence="3" id="KW-1185">Reference proteome</keyword>
<comment type="caution">
    <text evidence="2">The sequence shown here is derived from an EMBL/GenBank/DDBJ whole genome shotgun (WGS) entry which is preliminary data.</text>
</comment>
<feature type="domain" description="FAD-binding" evidence="1">
    <location>
        <begin position="3"/>
        <end position="65"/>
    </location>
</feature>
<proteinExistence type="predicted"/>
<organism evidence="2 3">
    <name type="scientific">Streptomyces yatensis</name>
    <dbReference type="NCBI Taxonomy" id="155177"/>
    <lineage>
        <taxon>Bacteria</taxon>
        <taxon>Bacillati</taxon>
        <taxon>Actinomycetota</taxon>
        <taxon>Actinomycetes</taxon>
        <taxon>Kitasatosporales</taxon>
        <taxon>Streptomycetaceae</taxon>
        <taxon>Streptomyces</taxon>
        <taxon>Streptomyces violaceusniger group</taxon>
    </lineage>
</organism>